<dbReference type="Proteomes" id="UP000311919">
    <property type="component" value="Unassembled WGS sequence"/>
</dbReference>
<organism evidence="1 2">
    <name type="scientific">Schistosoma japonicum</name>
    <name type="common">Blood fluke</name>
    <dbReference type="NCBI Taxonomy" id="6182"/>
    <lineage>
        <taxon>Eukaryota</taxon>
        <taxon>Metazoa</taxon>
        <taxon>Spiralia</taxon>
        <taxon>Lophotrochozoa</taxon>
        <taxon>Platyhelminthes</taxon>
        <taxon>Trematoda</taxon>
        <taxon>Digenea</taxon>
        <taxon>Strigeidida</taxon>
        <taxon>Schistosomatoidea</taxon>
        <taxon>Schistosomatidae</taxon>
        <taxon>Schistosoma</taxon>
    </lineage>
</organism>
<sequence length="55" mass="6111">MSRQGSGKFCRSVIGWSIPAQSRVLMVTLRFLDASPTPSFVSYVYLKTSLCTHLS</sequence>
<keyword evidence="2" id="KW-1185">Reference proteome</keyword>
<gene>
    <name evidence="1" type="ORF">EWB00_008206</name>
</gene>
<evidence type="ECO:0000313" key="2">
    <source>
        <dbReference type="Proteomes" id="UP000311919"/>
    </source>
</evidence>
<dbReference type="AlphaFoldDB" id="A0A4Z2CRK0"/>
<accession>A0A4Z2CRK0</accession>
<proteinExistence type="predicted"/>
<reference evidence="1 2" key="1">
    <citation type="submission" date="2019-03" db="EMBL/GenBank/DDBJ databases">
        <title>An improved genome assembly of the fluke Schistosoma japonicum.</title>
        <authorList>
            <person name="Hu W."/>
            <person name="Luo F."/>
            <person name="Yin M."/>
            <person name="Mo X."/>
            <person name="Sun C."/>
            <person name="Wu Q."/>
            <person name="Zhu B."/>
            <person name="Xiang M."/>
            <person name="Wang J."/>
            <person name="Wang Y."/>
            <person name="Zhang T."/>
            <person name="Xu B."/>
            <person name="Zheng H."/>
            <person name="Feng Z."/>
        </authorList>
    </citation>
    <scope>NUCLEOTIDE SEQUENCE [LARGE SCALE GENOMIC DNA]</scope>
    <source>
        <strain evidence="1">HuSjv2</strain>
        <tissue evidence="1">Worms</tissue>
    </source>
</reference>
<name>A0A4Z2CRK0_SCHJA</name>
<comment type="caution">
    <text evidence="1">The sequence shown here is derived from an EMBL/GenBank/DDBJ whole genome shotgun (WGS) entry which is preliminary data.</text>
</comment>
<protein>
    <submittedName>
        <fullName evidence="1">Uncharacterized protein</fullName>
    </submittedName>
</protein>
<evidence type="ECO:0000313" key="1">
    <source>
        <dbReference type="EMBL" id="TNN06704.1"/>
    </source>
</evidence>
<dbReference type="EMBL" id="SKCS01000452">
    <property type="protein sequence ID" value="TNN06704.1"/>
    <property type="molecule type" value="Genomic_DNA"/>
</dbReference>